<gene>
    <name evidence="4" type="ORF">CWE25_04660</name>
</gene>
<keyword evidence="1 4" id="KW-0808">Transferase</keyword>
<protein>
    <submittedName>
        <fullName evidence="4">GNAT family N-acetyltransferase</fullName>
    </submittedName>
</protein>
<accession>A0A432YA05</accession>
<reference evidence="5" key="1">
    <citation type="journal article" date="2018" name="Front. Microbiol.">
        <title>Genome-Based Analysis Reveals the Taxonomy and Diversity of the Family Idiomarinaceae.</title>
        <authorList>
            <person name="Liu Y."/>
            <person name="Lai Q."/>
            <person name="Shao Z."/>
        </authorList>
    </citation>
    <scope>NUCLEOTIDE SEQUENCE [LARGE SCALE GENOMIC DNA]</scope>
    <source>
        <strain evidence="5">F23</strain>
    </source>
</reference>
<dbReference type="CDD" id="cd04301">
    <property type="entry name" value="NAT_SF"/>
    <property type="match status" value="1"/>
</dbReference>
<evidence type="ECO:0000256" key="2">
    <source>
        <dbReference type="ARBA" id="ARBA00023315"/>
    </source>
</evidence>
<evidence type="ECO:0000256" key="1">
    <source>
        <dbReference type="ARBA" id="ARBA00022679"/>
    </source>
</evidence>
<dbReference type="PROSITE" id="PS51186">
    <property type="entry name" value="GNAT"/>
    <property type="match status" value="1"/>
</dbReference>
<sequence length="151" mass="16986">MEVRLDDLSDGKVIALLEEHLRDMYATSPAESVHALKIHELKAPDITFFSARENQQLAGCIAIKRLNQDSAEIKSMRTVSTHRNKGVASKLLAHVLDFAKQNSYKTIGLETGTQDYFLPARNLYAKFGFTETGPFGSYKLDPSSYFMQRVL</sequence>
<dbReference type="RefSeq" id="WP_110572914.1">
    <property type="nucleotide sequence ID" value="NZ_PIPV01000002.1"/>
</dbReference>
<dbReference type="Proteomes" id="UP000287330">
    <property type="component" value="Unassembled WGS sequence"/>
</dbReference>
<keyword evidence="5" id="KW-1185">Reference proteome</keyword>
<dbReference type="InterPro" id="IPR000182">
    <property type="entry name" value="GNAT_dom"/>
</dbReference>
<dbReference type="OrthoDB" id="9803233at2"/>
<evidence type="ECO:0000313" key="4">
    <source>
        <dbReference type="EMBL" id="RUO57763.1"/>
    </source>
</evidence>
<dbReference type="Gene3D" id="3.40.630.30">
    <property type="match status" value="1"/>
</dbReference>
<dbReference type="InterPro" id="IPR050832">
    <property type="entry name" value="Bact_Acetyltransf"/>
</dbReference>
<dbReference type="GO" id="GO:0016747">
    <property type="term" value="F:acyltransferase activity, transferring groups other than amino-acyl groups"/>
    <property type="evidence" value="ECO:0007669"/>
    <property type="project" value="InterPro"/>
</dbReference>
<proteinExistence type="predicted"/>
<name>A0A432YA05_9GAMM</name>
<dbReference type="SUPFAM" id="SSF55729">
    <property type="entry name" value="Acyl-CoA N-acyltransferases (Nat)"/>
    <property type="match status" value="1"/>
</dbReference>
<dbReference type="EMBL" id="PIPV01000002">
    <property type="protein sequence ID" value="RUO57763.1"/>
    <property type="molecule type" value="Genomic_DNA"/>
</dbReference>
<evidence type="ECO:0000313" key="5">
    <source>
        <dbReference type="Proteomes" id="UP000287330"/>
    </source>
</evidence>
<organism evidence="4 5">
    <name type="scientific">Idiomarina fontislapidosi</name>
    <dbReference type="NCBI Taxonomy" id="263723"/>
    <lineage>
        <taxon>Bacteria</taxon>
        <taxon>Pseudomonadati</taxon>
        <taxon>Pseudomonadota</taxon>
        <taxon>Gammaproteobacteria</taxon>
        <taxon>Alteromonadales</taxon>
        <taxon>Idiomarinaceae</taxon>
        <taxon>Idiomarina</taxon>
    </lineage>
</organism>
<dbReference type="Pfam" id="PF00583">
    <property type="entry name" value="Acetyltransf_1"/>
    <property type="match status" value="1"/>
</dbReference>
<evidence type="ECO:0000259" key="3">
    <source>
        <dbReference type="PROSITE" id="PS51186"/>
    </source>
</evidence>
<feature type="domain" description="N-acetyltransferase" evidence="3">
    <location>
        <begin position="3"/>
        <end position="151"/>
    </location>
</feature>
<keyword evidence="2" id="KW-0012">Acyltransferase</keyword>
<dbReference type="InterPro" id="IPR016181">
    <property type="entry name" value="Acyl_CoA_acyltransferase"/>
</dbReference>
<dbReference type="AlphaFoldDB" id="A0A432YA05"/>
<dbReference type="PANTHER" id="PTHR43877">
    <property type="entry name" value="AMINOALKYLPHOSPHONATE N-ACETYLTRANSFERASE-RELATED-RELATED"/>
    <property type="match status" value="1"/>
</dbReference>
<comment type="caution">
    <text evidence="4">The sequence shown here is derived from an EMBL/GenBank/DDBJ whole genome shotgun (WGS) entry which is preliminary data.</text>
</comment>
<dbReference type="PANTHER" id="PTHR43877:SF5">
    <property type="entry name" value="BLL8307 PROTEIN"/>
    <property type="match status" value="1"/>
</dbReference>